<dbReference type="GO" id="GO:0008200">
    <property type="term" value="F:ion channel inhibitor activity"/>
    <property type="evidence" value="ECO:0007669"/>
    <property type="project" value="InterPro"/>
</dbReference>
<dbReference type="GO" id="GO:0005576">
    <property type="term" value="C:extracellular region"/>
    <property type="evidence" value="ECO:0007669"/>
    <property type="project" value="UniProtKB-SubCell"/>
</dbReference>
<evidence type="ECO:0000256" key="2">
    <source>
        <dbReference type="ARBA" id="ARBA00022525"/>
    </source>
</evidence>
<keyword evidence="3" id="KW-1015">Disulfide bond</keyword>
<proteinExistence type="evidence at transcript level"/>
<reference evidence="5" key="1">
    <citation type="journal article" date="2019" name="Mar. Drugs">
        <title>Conotoxin diversity in the venom gland transcriptome of the Magician's Cone, Pionoconus magus.</title>
        <authorList>
            <person name="Pardos-Blas J.R."/>
            <person name="Irisarri I."/>
            <person name="Abalde S."/>
            <person name="Tenorio M.J."/>
            <person name="Zardoya R."/>
        </authorList>
    </citation>
    <scope>NUCLEOTIDE SEQUENCE</scope>
    <source>
        <tissue evidence="5">Venom gland</tissue>
    </source>
</reference>
<dbReference type="InterPro" id="IPR004214">
    <property type="entry name" value="Conotoxin"/>
</dbReference>
<dbReference type="Pfam" id="PF02950">
    <property type="entry name" value="Conotoxin"/>
    <property type="match status" value="1"/>
</dbReference>
<feature type="chain" id="PRO_5024320564" evidence="4">
    <location>
        <begin position="21"/>
        <end position="78"/>
    </location>
</feature>
<keyword evidence="2" id="KW-0964">Secreted</keyword>
<name>A0A5P8I0T2_CONMA</name>
<protein>
    <submittedName>
        <fullName evidence="5">Conotoxin superfamily O3</fullName>
    </submittedName>
</protein>
<evidence type="ECO:0000256" key="3">
    <source>
        <dbReference type="ARBA" id="ARBA00023157"/>
    </source>
</evidence>
<keyword evidence="4" id="KW-0732">Signal</keyword>
<organism evidence="5">
    <name type="scientific">Conus magus</name>
    <name type="common">Magical cone</name>
    <dbReference type="NCBI Taxonomy" id="6492"/>
    <lineage>
        <taxon>Eukaryota</taxon>
        <taxon>Metazoa</taxon>
        <taxon>Spiralia</taxon>
        <taxon>Lophotrochozoa</taxon>
        <taxon>Mollusca</taxon>
        <taxon>Gastropoda</taxon>
        <taxon>Caenogastropoda</taxon>
        <taxon>Neogastropoda</taxon>
        <taxon>Conoidea</taxon>
        <taxon>Conidae</taxon>
        <taxon>Conus</taxon>
        <taxon>Pionoconus</taxon>
    </lineage>
</organism>
<accession>A0A5P8I0T2</accession>
<evidence type="ECO:0000256" key="4">
    <source>
        <dbReference type="SAM" id="SignalP"/>
    </source>
</evidence>
<feature type="signal peptide" evidence="4">
    <location>
        <begin position="1"/>
        <end position="20"/>
    </location>
</feature>
<dbReference type="AlphaFoldDB" id="A0A5P8I0T2"/>
<dbReference type="EMBL" id="MN517408">
    <property type="protein sequence ID" value="QFQ61091.1"/>
    <property type="molecule type" value="mRNA"/>
</dbReference>
<evidence type="ECO:0000256" key="1">
    <source>
        <dbReference type="ARBA" id="ARBA00004613"/>
    </source>
</evidence>
<comment type="subcellular location">
    <subcellularLocation>
        <location evidence="1">Secreted</location>
    </subcellularLocation>
</comment>
<sequence>MSGLGIVVLTLLLLVSMATSHQDRGEKQAMQRDAINVIRRSVIRRQVTEACEEACEAVKMHCCDVSDGTTKCVTRCLG</sequence>
<evidence type="ECO:0000313" key="5">
    <source>
        <dbReference type="EMBL" id="QFQ61091.1"/>
    </source>
</evidence>